<evidence type="ECO:0000256" key="1">
    <source>
        <dbReference type="SAM" id="SignalP"/>
    </source>
</evidence>
<dbReference type="Proteomes" id="UP001403385">
    <property type="component" value="Unassembled WGS sequence"/>
</dbReference>
<comment type="caution">
    <text evidence="3">The sequence shown here is derived from an EMBL/GenBank/DDBJ whole genome shotgun (WGS) entry which is preliminary data.</text>
</comment>
<dbReference type="InterPro" id="IPR025665">
    <property type="entry name" value="Beta-barrel_OMP_2"/>
</dbReference>
<dbReference type="RefSeq" id="WP_346823567.1">
    <property type="nucleotide sequence ID" value="NZ_JBDKWZ010000016.1"/>
</dbReference>
<gene>
    <name evidence="3" type="ORF">AAG747_22890</name>
</gene>
<dbReference type="AlphaFoldDB" id="A0AAW9SCQ4"/>
<organism evidence="3 4">
    <name type="scientific">Rapidithrix thailandica</name>
    <dbReference type="NCBI Taxonomy" id="413964"/>
    <lineage>
        <taxon>Bacteria</taxon>
        <taxon>Pseudomonadati</taxon>
        <taxon>Bacteroidota</taxon>
        <taxon>Cytophagia</taxon>
        <taxon>Cytophagales</taxon>
        <taxon>Flammeovirgaceae</taxon>
        <taxon>Rapidithrix</taxon>
    </lineage>
</organism>
<evidence type="ECO:0000313" key="3">
    <source>
        <dbReference type="EMBL" id="MEN7550786.1"/>
    </source>
</evidence>
<sequence length="200" mass="22822">MKKIIVYFIILSLLSTSWTLAQDQEQFGLRGGFNLNWMDVSGGDNAALRPGAQIGIFYKFWESGIFSVQPELNLKFLAAKNDRNLFSDPDQRHSVKTNLTYLEIPVIGKITIERRFKLYFLQFGIGMNFLLSSHEHFDDSKVKVIDNVKNNNFNFILGGGVLKDRVMIDLRYERGLTDIGLLNESAHLNGISISLGYYLF</sequence>
<keyword evidence="4" id="KW-1185">Reference proteome</keyword>
<dbReference type="EMBL" id="JBDKWZ010000016">
    <property type="protein sequence ID" value="MEN7550786.1"/>
    <property type="molecule type" value="Genomic_DNA"/>
</dbReference>
<protein>
    <submittedName>
        <fullName evidence="3">Porin family protein</fullName>
    </submittedName>
</protein>
<dbReference type="Pfam" id="PF13568">
    <property type="entry name" value="OMP_b-brl_2"/>
    <property type="match status" value="1"/>
</dbReference>
<keyword evidence="1" id="KW-0732">Signal</keyword>
<proteinExistence type="predicted"/>
<reference evidence="3 4" key="1">
    <citation type="submission" date="2024-04" db="EMBL/GenBank/DDBJ databases">
        <title>Novel genus in family Flammeovirgaceae.</title>
        <authorList>
            <person name="Nguyen T.H."/>
            <person name="Vuong T.Q."/>
            <person name="Le H."/>
            <person name="Kim S.-G."/>
        </authorList>
    </citation>
    <scope>NUCLEOTIDE SEQUENCE [LARGE SCALE GENOMIC DNA]</scope>
    <source>
        <strain evidence="3 4">JCM 23209</strain>
    </source>
</reference>
<name>A0AAW9SCQ4_9BACT</name>
<feature type="domain" description="Outer membrane protein beta-barrel" evidence="2">
    <location>
        <begin position="25"/>
        <end position="179"/>
    </location>
</feature>
<evidence type="ECO:0000259" key="2">
    <source>
        <dbReference type="Pfam" id="PF13568"/>
    </source>
</evidence>
<feature type="signal peptide" evidence="1">
    <location>
        <begin position="1"/>
        <end position="21"/>
    </location>
</feature>
<accession>A0AAW9SCQ4</accession>
<feature type="chain" id="PRO_5043331542" evidence="1">
    <location>
        <begin position="22"/>
        <end position="200"/>
    </location>
</feature>
<evidence type="ECO:0000313" key="4">
    <source>
        <dbReference type="Proteomes" id="UP001403385"/>
    </source>
</evidence>